<feature type="chain" id="PRO_5045420576" evidence="7">
    <location>
        <begin position="25"/>
        <end position="158"/>
    </location>
</feature>
<keyword evidence="6" id="KW-0472">Membrane</keyword>
<reference evidence="9 10" key="1">
    <citation type="submission" date="2024-10" db="EMBL/GenBank/DDBJ databases">
        <title>The Natural Products Discovery Center: Release of the First 8490 Sequenced Strains for Exploring Actinobacteria Biosynthetic Diversity.</title>
        <authorList>
            <person name="Kalkreuter E."/>
            <person name="Kautsar S.A."/>
            <person name="Yang D."/>
            <person name="Bader C.D."/>
            <person name="Teijaro C.N."/>
            <person name="Fluegel L."/>
            <person name="Davis C.M."/>
            <person name="Simpson J.R."/>
            <person name="Lauterbach L."/>
            <person name="Steele A.D."/>
            <person name="Gui C."/>
            <person name="Meng S."/>
            <person name="Li G."/>
            <person name="Viehrig K."/>
            <person name="Ye F."/>
            <person name="Su P."/>
            <person name="Kiefer A.F."/>
            <person name="Nichols A."/>
            <person name="Cepeda A.J."/>
            <person name="Yan W."/>
            <person name="Fan B."/>
            <person name="Jiang Y."/>
            <person name="Adhikari A."/>
            <person name="Zheng C.-J."/>
            <person name="Schuster L."/>
            <person name="Cowan T.M."/>
            <person name="Smanski M.J."/>
            <person name="Chevrette M.G."/>
            <person name="De Carvalho L.P.S."/>
            <person name="Shen B."/>
        </authorList>
    </citation>
    <scope>NUCLEOTIDE SEQUENCE [LARGE SCALE GENOMIC DNA]</scope>
    <source>
        <strain evidence="9 10">NPDC093086</strain>
    </source>
</reference>
<dbReference type="PROSITE" id="PS50847">
    <property type="entry name" value="GRAM_POS_ANCHORING"/>
    <property type="match status" value="1"/>
</dbReference>
<evidence type="ECO:0000313" key="9">
    <source>
        <dbReference type="EMBL" id="MFJ6037058.1"/>
    </source>
</evidence>
<evidence type="ECO:0000256" key="5">
    <source>
        <dbReference type="SAM" id="MobiDB-lite"/>
    </source>
</evidence>
<evidence type="ECO:0000256" key="7">
    <source>
        <dbReference type="SAM" id="SignalP"/>
    </source>
</evidence>
<dbReference type="InterPro" id="IPR019931">
    <property type="entry name" value="LPXTG_anchor"/>
</dbReference>
<dbReference type="NCBIfam" id="TIGR01167">
    <property type="entry name" value="LPXTG_anchor"/>
    <property type="match status" value="1"/>
</dbReference>
<sequence length="158" mass="15507">MKLLRKPAAATVAALALAALPAAAAQAHDGTHPFKNCTEAYDAGYSNIPEGDEHYGAHLDRDKDGVGCDKPPAGFVPVGDRDTDDATGAGSGKDSGTGKSGGEESGGTEAAGQQGTDLAETGGDDNTPYIAAGGAVVVLAGGGLMLAARRRRGDGGAA</sequence>
<dbReference type="SMART" id="SM00894">
    <property type="entry name" value="Excalibur"/>
    <property type="match status" value="1"/>
</dbReference>
<evidence type="ECO:0000256" key="4">
    <source>
        <dbReference type="ARBA" id="ARBA00023088"/>
    </source>
</evidence>
<keyword evidence="4" id="KW-0572">Peptidoglycan-anchor</keyword>
<feature type="compositionally biased region" description="Basic and acidic residues" evidence="5">
    <location>
        <begin position="51"/>
        <end position="67"/>
    </location>
</feature>
<feature type="domain" description="Gram-positive cocci surface proteins LPxTG" evidence="8">
    <location>
        <begin position="118"/>
        <end position="158"/>
    </location>
</feature>
<keyword evidence="1" id="KW-0134">Cell wall</keyword>
<keyword evidence="3 7" id="KW-0732">Signal</keyword>
<proteinExistence type="predicted"/>
<accession>A0ABW8H8G3</accession>
<evidence type="ECO:0000256" key="2">
    <source>
        <dbReference type="ARBA" id="ARBA00022525"/>
    </source>
</evidence>
<feature type="region of interest" description="Disordered" evidence="5">
    <location>
        <begin position="51"/>
        <end position="129"/>
    </location>
</feature>
<keyword evidence="6" id="KW-0812">Transmembrane</keyword>
<dbReference type="InterPro" id="IPR008613">
    <property type="entry name" value="Excalibur_Ca-bd_domain"/>
</dbReference>
<dbReference type="NCBIfam" id="NF041528">
    <property type="entry name" value="strep_LAETG"/>
    <property type="match status" value="1"/>
</dbReference>
<protein>
    <submittedName>
        <fullName evidence="9">LAETG motif-containing sortase-dependent surface protein</fullName>
    </submittedName>
</protein>
<dbReference type="EMBL" id="JBIVPC010000006">
    <property type="protein sequence ID" value="MFJ6037058.1"/>
    <property type="molecule type" value="Genomic_DNA"/>
</dbReference>
<evidence type="ECO:0000256" key="3">
    <source>
        <dbReference type="ARBA" id="ARBA00022729"/>
    </source>
</evidence>
<feature type="signal peptide" evidence="7">
    <location>
        <begin position="1"/>
        <end position="24"/>
    </location>
</feature>
<evidence type="ECO:0000259" key="8">
    <source>
        <dbReference type="PROSITE" id="PS50847"/>
    </source>
</evidence>
<organism evidence="9 10">
    <name type="scientific">Streptomyces ardesiacus</name>
    <dbReference type="NCBI Taxonomy" id="285564"/>
    <lineage>
        <taxon>Bacteria</taxon>
        <taxon>Bacillati</taxon>
        <taxon>Actinomycetota</taxon>
        <taxon>Actinomycetes</taxon>
        <taxon>Kitasatosporales</taxon>
        <taxon>Streptomycetaceae</taxon>
        <taxon>Streptomyces</taxon>
    </lineage>
</organism>
<keyword evidence="6" id="KW-1133">Transmembrane helix</keyword>
<evidence type="ECO:0000313" key="10">
    <source>
        <dbReference type="Proteomes" id="UP001617907"/>
    </source>
</evidence>
<evidence type="ECO:0000256" key="6">
    <source>
        <dbReference type="SAM" id="Phobius"/>
    </source>
</evidence>
<feature type="transmembrane region" description="Helical" evidence="6">
    <location>
        <begin position="129"/>
        <end position="148"/>
    </location>
</feature>
<comment type="caution">
    <text evidence="9">The sequence shown here is derived from an EMBL/GenBank/DDBJ whole genome shotgun (WGS) entry which is preliminary data.</text>
</comment>
<keyword evidence="10" id="KW-1185">Reference proteome</keyword>
<dbReference type="Proteomes" id="UP001617907">
    <property type="component" value="Unassembled WGS sequence"/>
</dbReference>
<name>A0ABW8H8G3_9ACTN</name>
<dbReference type="RefSeq" id="WP_350889586.1">
    <property type="nucleotide sequence ID" value="NZ_JBEOTR010000002.1"/>
</dbReference>
<evidence type="ECO:0000256" key="1">
    <source>
        <dbReference type="ARBA" id="ARBA00022512"/>
    </source>
</evidence>
<keyword evidence="2" id="KW-0964">Secreted</keyword>
<dbReference type="Pfam" id="PF05901">
    <property type="entry name" value="Excalibur"/>
    <property type="match status" value="1"/>
</dbReference>
<feature type="compositionally biased region" description="Gly residues" evidence="5">
    <location>
        <begin position="89"/>
        <end position="105"/>
    </location>
</feature>
<gene>
    <name evidence="9" type="ORF">ACIQFM_12450</name>
</gene>